<protein>
    <submittedName>
        <fullName evidence="2">Uncharacterized protein</fullName>
    </submittedName>
</protein>
<reference evidence="2 3" key="1">
    <citation type="journal article" date="2014" name="Agronomy (Basel)">
        <title>A Draft Genome Sequence for Ensete ventricosum, the Drought-Tolerant Tree Against Hunger.</title>
        <authorList>
            <person name="Harrison J."/>
            <person name="Moore K.A."/>
            <person name="Paszkiewicz K."/>
            <person name="Jones T."/>
            <person name="Grant M."/>
            <person name="Ambacheew D."/>
            <person name="Muzemil S."/>
            <person name="Studholme D.J."/>
        </authorList>
    </citation>
    <scope>NUCLEOTIDE SEQUENCE [LARGE SCALE GENOMIC DNA]</scope>
</reference>
<gene>
    <name evidence="2" type="ORF">B296_00025423</name>
</gene>
<organism evidence="2 3">
    <name type="scientific">Ensete ventricosum</name>
    <name type="common">Abyssinian banana</name>
    <name type="synonym">Musa ensete</name>
    <dbReference type="NCBI Taxonomy" id="4639"/>
    <lineage>
        <taxon>Eukaryota</taxon>
        <taxon>Viridiplantae</taxon>
        <taxon>Streptophyta</taxon>
        <taxon>Embryophyta</taxon>
        <taxon>Tracheophyta</taxon>
        <taxon>Spermatophyta</taxon>
        <taxon>Magnoliopsida</taxon>
        <taxon>Liliopsida</taxon>
        <taxon>Zingiberales</taxon>
        <taxon>Musaceae</taxon>
        <taxon>Ensete</taxon>
    </lineage>
</organism>
<evidence type="ECO:0000313" key="2">
    <source>
        <dbReference type="EMBL" id="RRT51265.1"/>
    </source>
</evidence>
<dbReference type="EMBL" id="AMZH03012320">
    <property type="protein sequence ID" value="RRT51265.1"/>
    <property type="molecule type" value="Genomic_DNA"/>
</dbReference>
<name>A0A426YHQ3_ENSVE</name>
<proteinExistence type="predicted"/>
<dbReference type="AlphaFoldDB" id="A0A426YHQ3"/>
<evidence type="ECO:0000313" key="3">
    <source>
        <dbReference type="Proteomes" id="UP000287651"/>
    </source>
</evidence>
<feature type="region of interest" description="Disordered" evidence="1">
    <location>
        <begin position="25"/>
        <end position="60"/>
    </location>
</feature>
<dbReference type="Proteomes" id="UP000287651">
    <property type="component" value="Unassembled WGS sequence"/>
</dbReference>
<evidence type="ECO:0000256" key="1">
    <source>
        <dbReference type="SAM" id="MobiDB-lite"/>
    </source>
</evidence>
<sequence>MNPQLRLGEVGKESRVRLSLLLFPKNSKKTPPKPKSSMVIGEPFTDELSDGFDPPVPSRDYDSGLVLKAAKKGGDRPWPGPLQGRCSPAANLQVVDTHRGVVTGIGSTQPQGRRLWALILQELPLEGSSTRPPTKGSGACRRGNRPWVGRLLEAHSTAIA</sequence>
<accession>A0A426YHQ3</accession>
<comment type="caution">
    <text evidence="2">The sequence shown here is derived from an EMBL/GenBank/DDBJ whole genome shotgun (WGS) entry which is preliminary data.</text>
</comment>